<name>A0A6J6UXC7_9ZZZZ</name>
<dbReference type="EMBL" id="CAFBRY010000028">
    <property type="protein sequence ID" value="CAB5149000.1"/>
    <property type="molecule type" value="Genomic_DNA"/>
</dbReference>
<dbReference type="EMBL" id="CAEZZN010000011">
    <property type="protein sequence ID" value="CAB4763715.1"/>
    <property type="molecule type" value="Genomic_DNA"/>
</dbReference>
<evidence type="ECO:0000256" key="1">
    <source>
        <dbReference type="ARBA" id="ARBA00022737"/>
    </source>
</evidence>
<dbReference type="EMBL" id="CAFABC010000029">
    <property type="protein sequence ID" value="CAB4827342.1"/>
    <property type="molecule type" value="Genomic_DNA"/>
</dbReference>
<dbReference type="Gene3D" id="3.40.50.10490">
    <property type="entry name" value="Glucose-6-phosphate isomerase like protein, domain 1"/>
    <property type="match status" value="2"/>
</dbReference>
<evidence type="ECO:0000313" key="3">
    <source>
        <dbReference type="EMBL" id="CAB4733368.1"/>
    </source>
</evidence>
<dbReference type="InterPro" id="IPR035490">
    <property type="entry name" value="GlmS/FrlB_SIS"/>
</dbReference>
<gene>
    <name evidence="3" type="ORF">UFOPK2731_00989</name>
    <name evidence="4" type="ORF">UFOPK2879_00471</name>
    <name evidence="5" type="ORF">UFOPK3161_01014</name>
    <name evidence="6" type="ORF">UFOPK3990_00674</name>
    <name evidence="7" type="ORF">UFOPK4427_00969</name>
</gene>
<organism evidence="4">
    <name type="scientific">freshwater metagenome</name>
    <dbReference type="NCBI Taxonomy" id="449393"/>
    <lineage>
        <taxon>unclassified sequences</taxon>
        <taxon>metagenomes</taxon>
        <taxon>ecological metagenomes</taxon>
    </lineage>
</organism>
<evidence type="ECO:0000313" key="5">
    <source>
        <dbReference type="EMBL" id="CAB4827342.1"/>
    </source>
</evidence>
<dbReference type="InterPro" id="IPR001347">
    <property type="entry name" value="SIS_dom"/>
</dbReference>
<keyword evidence="1" id="KW-0677">Repeat</keyword>
<dbReference type="EMBL" id="CAEZYO010000029">
    <property type="protein sequence ID" value="CAB4733368.1"/>
    <property type="molecule type" value="Genomic_DNA"/>
</dbReference>
<protein>
    <submittedName>
        <fullName evidence="4">Unannotated protein</fullName>
    </submittedName>
</protein>
<dbReference type="PROSITE" id="PS51464">
    <property type="entry name" value="SIS"/>
    <property type="match status" value="2"/>
</dbReference>
<proteinExistence type="predicted"/>
<dbReference type="GO" id="GO:0097367">
    <property type="term" value="F:carbohydrate derivative binding"/>
    <property type="evidence" value="ECO:0007669"/>
    <property type="project" value="InterPro"/>
</dbReference>
<evidence type="ECO:0000313" key="6">
    <source>
        <dbReference type="EMBL" id="CAB4985182.1"/>
    </source>
</evidence>
<accession>A0A6J6UXC7</accession>
<evidence type="ECO:0000313" key="4">
    <source>
        <dbReference type="EMBL" id="CAB4763715.1"/>
    </source>
</evidence>
<dbReference type="CDD" id="cd05009">
    <property type="entry name" value="SIS_GlmS_GlmD_2"/>
    <property type="match status" value="1"/>
</dbReference>
<dbReference type="PANTHER" id="PTHR10937">
    <property type="entry name" value="GLUCOSAMINE--FRUCTOSE-6-PHOSPHATE AMINOTRANSFERASE, ISOMERIZING"/>
    <property type="match status" value="1"/>
</dbReference>
<dbReference type="SUPFAM" id="SSF53697">
    <property type="entry name" value="SIS domain"/>
    <property type="match status" value="1"/>
</dbReference>
<feature type="domain" description="SIS" evidence="2">
    <location>
        <begin position="201"/>
        <end position="343"/>
    </location>
</feature>
<dbReference type="EMBL" id="CAFBOQ010000015">
    <property type="protein sequence ID" value="CAB4985182.1"/>
    <property type="molecule type" value="Genomic_DNA"/>
</dbReference>
<feature type="domain" description="SIS" evidence="2">
    <location>
        <begin position="41"/>
        <end position="183"/>
    </location>
</feature>
<dbReference type="Pfam" id="PF01380">
    <property type="entry name" value="SIS"/>
    <property type="match status" value="1"/>
</dbReference>
<dbReference type="PANTHER" id="PTHR10937:SF8">
    <property type="entry name" value="AMINOTRANSFERASE-RELATED"/>
    <property type="match status" value="1"/>
</dbReference>
<dbReference type="InterPro" id="IPR046348">
    <property type="entry name" value="SIS_dom_sf"/>
</dbReference>
<dbReference type="InterPro" id="IPR035466">
    <property type="entry name" value="GlmS/AgaS_SIS"/>
</dbReference>
<sequence>MEELWEDKAMKQLGAIMSSEIAETPTVFSAILENVDAFDSVKDVLIEQKIQSVLILARGTSDNAAHYLKYLIETQIGLPVGLTSPSSVTIYNAELKYKNTLVIAISQSGQSPDLVHFATSAREANAYVISMTNDDSSPLAKIAHHHFSLLAGPELAVAATKSYNAQLLVSYLLVCSWTGKKVNAAQIIAEAQRIASDAGLVAKAVVNTTRNNEIVILGRGFAYPNAREAALKIQETCKISVQGLSTADYLHGPISALTADTQVFIVAPAHMPAQSIVEATTKIRKTSNRIFWIGIGGTPSGNDIVLAGSNCDDEITSTLVDAMVLQRFAMEFAVASGFDPDAPEGLSKVTLTH</sequence>
<dbReference type="AlphaFoldDB" id="A0A6J6UXC7"/>
<evidence type="ECO:0000313" key="7">
    <source>
        <dbReference type="EMBL" id="CAB5149000.1"/>
    </source>
</evidence>
<evidence type="ECO:0000259" key="2">
    <source>
        <dbReference type="PROSITE" id="PS51464"/>
    </source>
</evidence>
<reference evidence="4" key="1">
    <citation type="submission" date="2020-05" db="EMBL/GenBank/DDBJ databases">
        <authorList>
            <person name="Chiriac C."/>
            <person name="Salcher M."/>
            <person name="Ghai R."/>
            <person name="Kavagutti S V."/>
        </authorList>
    </citation>
    <scope>NUCLEOTIDE SEQUENCE</scope>
</reference>
<dbReference type="CDD" id="cd05008">
    <property type="entry name" value="SIS_GlmS_GlmD_1"/>
    <property type="match status" value="1"/>
</dbReference>
<dbReference type="GO" id="GO:1901135">
    <property type="term" value="P:carbohydrate derivative metabolic process"/>
    <property type="evidence" value="ECO:0007669"/>
    <property type="project" value="InterPro"/>
</dbReference>